<dbReference type="GO" id="GO:0004364">
    <property type="term" value="F:glutathione transferase activity"/>
    <property type="evidence" value="ECO:0007669"/>
    <property type="project" value="TreeGrafter"/>
</dbReference>
<gene>
    <name evidence="3" type="ORF">NM06_16090</name>
</gene>
<accession>A0A0A5HVY6</accession>
<dbReference type="InterPro" id="IPR004045">
    <property type="entry name" value="Glutathione_S-Trfase_N"/>
</dbReference>
<dbReference type="CDD" id="cd00570">
    <property type="entry name" value="GST_N_family"/>
    <property type="match status" value="1"/>
</dbReference>
<keyword evidence="3" id="KW-0808">Transferase</keyword>
<protein>
    <submittedName>
        <fullName evidence="3">Glutathione S-transferase</fullName>
    </submittedName>
</protein>
<sequence length="201" mass="23059">MNHSQITLYSARGSNSSQRVEWALNYKNIDYQRVEVLSEELTSSYLEINPFGYVPALVMGELLVTESMAIAEYLEERFTGTSLLGRSIEERANIRRVCEFVNSTIHSPQNRTVLRFLRPELEESAKKELRGSWIHQCLLKLEPTVCLSSRFSVGDHFSLADIFIASIYKKLLQHGAKPIDFYTEHLQYLRSHSSIADSEPL</sequence>
<dbReference type="SUPFAM" id="SSF52833">
    <property type="entry name" value="Thioredoxin-like"/>
    <property type="match status" value="1"/>
</dbReference>
<dbReference type="RefSeq" id="WP_038192125.1">
    <property type="nucleotide sequence ID" value="NZ_JRWP01000041.1"/>
</dbReference>
<dbReference type="PANTHER" id="PTHR42673:SF21">
    <property type="entry name" value="GLUTATHIONE S-TRANSFERASE YFCF"/>
    <property type="match status" value="1"/>
</dbReference>
<dbReference type="GO" id="GO:0006559">
    <property type="term" value="P:L-phenylalanine catabolic process"/>
    <property type="evidence" value="ECO:0007669"/>
    <property type="project" value="TreeGrafter"/>
</dbReference>
<dbReference type="PANTHER" id="PTHR42673">
    <property type="entry name" value="MALEYLACETOACETATE ISOMERASE"/>
    <property type="match status" value="1"/>
</dbReference>
<evidence type="ECO:0000313" key="3">
    <source>
        <dbReference type="EMBL" id="KGY07671.1"/>
    </source>
</evidence>
<dbReference type="Pfam" id="PF13417">
    <property type="entry name" value="GST_N_3"/>
    <property type="match status" value="1"/>
</dbReference>
<dbReference type="GO" id="GO:0006749">
    <property type="term" value="P:glutathione metabolic process"/>
    <property type="evidence" value="ECO:0007669"/>
    <property type="project" value="TreeGrafter"/>
</dbReference>
<dbReference type="STRING" id="379097.SE23_15030"/>
<reference evidence="3 4" key="1">
    <citation type="submission" date="2014-10" db="EMBL/GenBank/DDBJ databases">
        <title>Genome sequencing of Vibrio sinaloensis T08.</title>
        <authorList>
            <person name="Chan K.-G."/>
            <person name="Mohamad N.I."/>
        </authorList>
    </citation>
    <scope>NUCLEOTIDE SEQUENCE [LARGE SCALE GENOMIC DNA]</scope>
    <source>
        <strain evidence="3 4">T08</strain>
    </source>
</reference>
<dbReference type="AlphaFoldDB" id="A0A0A5HVY6"/>
<organism evidence="3 4">
    <name type="scientific">Photobacterium sp. (strain ATCC 43367)</name>
    <dbReference type="NCBI Taxonomy" id="379097"/>
    <lineage>
        <taxon>Bacteria</taxon>
        <taxon>Pseudomonadati</taxon>
        <taxon>Pseudomonadota</taxon>
        <taxon>Gammaproteobacteria</taxon>
        <taxon>Vibrionales</taxon>
        <taxon>Vibrionaceae</taxon>
        <taxon>Vibrio</taxon>
        <taxon>Vibrio oreintalis group</taxon>
    </lineage>
</organism>
<evidence type="ECO:0000259" key="1">
    <source>
        <dbReference type="PROSITE" id="PS50404"/>
    </source>
</evidence>
<dbReference type="PROSITE" id="PS50404">
    <property type="entry name" value="GST_NTER"/>
    <property type="match status" value="1"/>
</dbReference>
<name>A0A0A5HVY6_PHOS4</name>
<proteinExistence type="predicted"/>
<dbReference type="InterPro" id="IPR010987">
    <property type="entry name" value="Glutathione-S-Trfase_C-like"/>
</dbReference>
<dbReference type="EMBL" id="JRWP01000041">
    <property type="protein sequence ID" value="KGY07671.1"/>
    <property type="molecule type" value="Genomic_DNA"/>
</dbReference>
<feature type="domain" description="GST N-terminal" evidence="1">
    <location>
        <begin position="4"/>
        <end position="82"/>
    </location>
</feature>
<feature type="domain" description="GST C-terminal" evidence="2">
    <location>
        <begin position="87"/>
        <end position="201"/>
    </location>
</feature>
<dbReference type="Proteomes" id="UP000030451">
    <property type="component" value="Unassembled WGS sequence"/>
</dbReference>
<dbReference type="InterPro" id="IPR036249">
    <property type="entry name" value="Thioredoxin-like_sf"/>
</dbReference>
<dbReference type="GO" id="GO:0016034">
    <property type="term" value="F:maleylacetoacetate isomerase activity"/>
    <property type="evidence" value="ECO:0007669"/>
    <property type="project" value="TreeGrafter"/>
</dbReference>
<dbReference type="Gene3D" id="1.20.1050.10">
    <property type="match status" value="1"/>
</dbReference>
<dbReference type="SFLD" id="SFLDG00358">
    <property type="entry name" value="Main_(cytGST)"/>
    <property type="match status" value="1"/>
</dbReference>
<dbReference type="Gene3D" id="3.40.30.10">
    <property type="entry name" value="Glutaredoxin"/>
    <property type="match status" value="1"/>
</dbReference>
<dbReference type="SUPFAM" id="SSF47616">
    <property type="entry name" value="GST C-terminal domain-like"/>
    <property type="match status" value="1"/>
</dbReference>
<dbReference type="SFLD" id="SFLDS00019">
    <property type="entry name" value="Glutathione_Transferase_(cytos"/>
    <property type="match status" value="1"/>
</dbReference>
<dbReference type="PROSITE" id="PS50405">
    <property type="entry name" value="GST_CTER"/>
    <property type="match status" value="1"/>
</dbReference>
<comment type="caution">
    <text evidence="3">The sequence shown here is derived from an EMBL/GenBank/DDBJ whole genome shotgun (WGS) entry which is preliminary data.</text>
</comment>
<evidence type="ECO:0000313" key="4">
    <source>
        <dbReference type="Proteomes" id="UP000030451"/>
    </source>
</evidence>
<evidence type="ECO:0000259" key="2">
    <source>
        <dbReference type="PROSITE" id="PS50405"/>
    </source>
</evidence>
<dbReference type="InterPro" id="IPR040079">
    <property type="entry name" value="Glutathione_S-Trfase"/>
</dbReference>
<dbReference type="InterPro" id="IPR036282">
    <property type="entry name" value="Glutathione-S-Trfase_C_sf"/>
</dbReference>